<dbReference type="Proteomes" id="UP001162501">
    <property type="component" value="Chromosome 14"/>
</dbReference>
<sequence>MLPLYSGTQNGASLQAGSRQGPLQKVEIWERNGRPLGAGDGAQVWARVRDPWCRVSFERSITLRGHAFGDLTSKAVDHQNTEQSIGGERVKIFGIKRTAHPDLANSKNVSVRSVQGSPSVVPCLSRVNR</sequence>
<gene>
    <name evidence="1" type="ORF">MRATA1EN22A_LOCUS5437</name>
</gene>
<evidence type="ECO:0000313" key="2">
    <source>
        <dbReference type="Proteomes" id="UP001162501"/>
    </source>
</evidence>
<organism evidence="1 2">
    <name type="scientific">Rangifer tarandus platyrhynchus</name>
    <name type="common">Svalbard reindeer</name>
    <dbReference type="NCBI Taxonomy" id="3082113"/>
    <lineage>
        <taxon>Eukaryota</taxon>
        <taxon>Metazoa</taxon>
        <taxon>Chordata</taxon>
        <taxon>Craniata</taxon>
        <taxon>Vertebrata</taxon>
        <taxon>Euteleostomi</taxon>
        <taxon>Mammalia</taxon>
        <taxon>Eutheria</taxon>
        <taxon>Laurasiatheria</taxon>
        <taxon>Artiodactyla</taxon>
        <taxon>Ruminantia</taxon>
        <taxon>Pecora</taxon>
        <taxon>Cervidae</taxon>
        <taxon>Odocoileinae</taxon>
        <taxon>Rangifer</taxon>
    </lineage>
</organism>
<evidence type="ECO:0000313" key="1">
    <source>
        <dbReference type="EMBL" id="CAM9645232.1"/>
    </source>
</evidence>
<proteinExistence type="predicted"/>
<protein>
    <submittedName>
        <fullName evidence="1">Uncharacterized protein</fullName>
    </submittedName>
</protein>
<dbReference type="EMBL" id="OX596098">
    <property type="protein sequence ID" value="CAM9645232.1"/>
    <property type="molecule type" value="Genomic_DNA"/>
</dbReference>
<reference evidence="1" key="1">
    <citation type="submission" date="2023-05" db="EMBL/GenBank/DDBJ databases">
        <authorList>
            <consortium name="ELIXIR-Norway"/>
        </authorList>
    </citation>
    <scope>NUCLEOTIDE SEQUENCE</scope>
</reference>
<accession>A0AC59YFC1</accession>
<name>A0AC59YFC1_RANTA</name>
<reference evidence="1" key="2">
    <citation type="submission" date="2025-03" db="EMBL/GenBank/DDBJ databases">
        <authorList>
            <consortium name="ELIXIR-Norway"/>
            <consortium name="Elixir Norway"/>
        </authorList>
    </citation>
    <scope>NUCLEOTIDE SEQUENCE</scope>
</reference>